<name>A0A1W6YTX8_9BORD</name>
<dbReference type="AlphaFoldDB" id="A0A1W6YTX8"/>
<dbReference type="Gene3D" id="1.25.40.10">
    <property type="entry name" value="Tetratricopeptide repeat domain"/>
    <property type="match status" value="1"/>
</dbReference>
<protein>
    <submittedName>
        <fullName evidence="1">Uncharacterized protein</fullName>
    </submittedName>
</protein>
<proteinExistence type="predicted"/>
<gene>
    <name evidence="1" type="ORF">CAL12_14220</name>
</gene>
<dbReference type="STRING" id="1416806.CAL12_14220"/>
<dbReference type="EMBL" id="CP021108">
    <property type="protein sequence ID" value="ARP84537.1"/>
    <property type="molecule type" value="Genomic_DNA"/>
</dbReference>
<accession>A0A1W6YTX8</accession>
<evidence type="ECO:0000313" key="1">
    <source>
        <dbReference type="EMBL" id="ARP84537.1"/>
    </source>
</evidence>
<organism evidence="1 2">
    <name type="scientific">Bordetella genomosp. 8</name>
    <dbReference type="NCBI Taxonomy" id="1416806"/>
    <lineage>
        <taxon>Bacteria</taxon>
        <taxon>Pseudomonadati</taxon>
        <taxon>Pseudomonadota</taxon>
        <taxon>Betaproteobacteria</taxon>
        <taxon>Burkholderiales</taxon>
        <taxon>Alcaligenaceae</taxon>
        <taxon>Bordetella</taxon>
    </lineage>
</organism>
<dbReference type="KEGG" id="bgv:CAL12_14220"/>
<reference evidence="1 2" key="1">
    <citation type="submission" date="2017-05" db="EMBL/GenBank/DDBJ databases">
        <title>Complete and WGS of Bordetella genogroups.</title>
        <authorList>
            <person name="Spilker T."/>
            <person name="LiPuma J."/>
        </authorList>
    </citation>
    <scope>NUCLEOTIDE SEQUENCE [LARGE SCALE GENOMIC DNA]</scope>
    <source>
        <strain evidence="1 2">AU19157</strain>
    </source>
</reference>
<sequence>MLTAATLALGVSAQVQAEPADLDQGIHALQTEWAVIQYKTPEDQRAAKFEALSKQAHALTTRYNGRVEPLIWEGIIMSSWAGAKGGLGALDLAKQAKADYEAAIQIDSKALDGSALNSLGVLYYKVPGWPIGFGDNKKAEALLQQALTVNPDGIDPNYFYADYLVYRNRKSEAIPYLEKALKAPPRPGREVADEGRRADIQTLLAKIRS</sequence>
<dbReference type="Pfam" id="PF13181">
    <property type="entry name" value="TPR_8"/>
    <property type="match status" value="1"/>
</dbReference>
<evidence type="ECO:0000313" key="2">
    <source>
        <dbReference type="Proteomes" id="UP000194151"/>
    </source>
</evidence>
<dbReference type="InterPro" id="IPR011990">
    <property type="entry name" value="TPR-like_helical_dom_sf"/>
</dbReference>
<dbReference type="InterPro" id="IPR019734">
    <property type="entry name" value="TPR_rpt"/>
</dbReference>
<dbReference type="SUPFAM" id="SSF48452">
    <property type="entry name" value="TPR-like"/>
    <property type="match status" value="1"/>
</dbReference>
<keyword evidence="2" id="KW-1185">Reference proteome</keyword>
<dbReference type="Proteomes" id="UP000194151">
    <property type="component" value="Chromosome"/>
</dbReference>